<feature type="domain" description="N-acetyltransferase" evidence="1">
    <location>
        <begin position="65"/>
        <end position="202"/>
    </location>
</feature>
<dbReference type="Pfam" id="PF00583">
    <property type="entry name" value="Acetyltransf_1"/>
    <property type="match status" value="1"/>
</dbReference>
<dbReference type="GO" id="GO:0016747">
    <property type="term" value="F:acyltransferase activity, transferring groups other than amino-acyl groups"/>
    <property type="evidence" value="ECO:0007669"/>
    <property type="project" value="InterPro"/>
</dbReference>
<evidence type="ECO:0000259" key="1">
    <source>
        <dbReference type="PROSITE" id="PS51186"/>
    </source>
</evidence>
<dbReference type="EMBL" id="ML986584">
    <property type="protein sequence ID" value="KAF2268897.1"/>
    <property type="molecule type" value="Genomic_DNA"/>
</dbReference>
<name>A0A9P4KGV9_9PLEO</name>
<sequence length="215" mass="24323">MAAFESNTMLRAQFPTATVREALKHSIEKKAYADILDPQITVLVVKDVSVKAFMEHEADQRQPKQAVDALGDADHAPRIVSFAKWTHPVGIEDEYEELAWIWPEGTDMKILEDWTKQTQETAKKVLGSEPAYKLSFVGTDPVYTRRGAASLLVQWGIAQCQQHGKPGYLESTLEAVRLYEKHGFEAAARIELDIESDEKLGEREQYAEIGFIYRP</sequence>
<dbReference type="InterPro" id="IPR016181">
    <property type="entry name" value="Acyl_CoA_acyltransferase"/>
</dbReference>
<evidence type="ECO:0000313" key="2">
    <source>
        <dbReference type="EMBL" id="KAF2268897.1"/>
    </source>
</evidence>
<dbReference type="OrthoDB" id="2832510at2759"/>
<dbReference type="AlphaFoldDB" id="A0A9P4KGV9"/>
<dbReference type="InterPro" id="IPR052523">
    <property type="entry name" value="Trichothecene_AcTrans"/>
</dbReference>
<dbReference type="InterPro" id="IPR000182">
    <property type="entry name" value="GNAT_dom"/>
</dbReference>
<organism evidence="2 3">
    <name type="scientific">Lojkania enalia</name>
    <dbReference type="NCBI Taxonomy" id="147567"/>
    <lineage>
        <taxon>Eukaryota</taxon>
        <taxon>Fungi</taxon>
        <taxon>Dikarya</taxon>
        <taxon>Ascomycota</taxon>
        <taxon>Pezizomycotina</taxon>
        <taxon>Dothideomycetes</taxon>
        <taxon>Pleosporomycetidae</taxon>
        <taxon>Pleosporales</taxon>
        <taxon>Pleosporales incertae sedis</taxon>
        <taxon>Lojkania</taxon>
    </lineage>
</organism>
<comment type="caution">
    <text evidence="2">The sequence shown here is derived from an EMBL/GenBank/DDBJ whole genome shotgun (WGS) entry which is preliminary data.</text>
</comment>
<proteinExistence type="predicted"/>
<dbReference type="PANTHER" id="PTHR42791:SF2">
    <property type="entry name" value="N-ACETYLTRANSFERASE DOMAIN-CONTAINING PROTEIN"/>
    <property type="match status" value="1"/>
</dbReference>
<evidence type="ECO:0000313" key="3">
    <source>
        <dbReference type="Proteomes" id="UP000800093"/>
    </source>
</evidence>
<dbReference type="Proteomes" id="UP000800093">
    <property type="component" value="Unassembled WGS sequence"/>
</dbReference>
<gene>
    <name evidence="2" type="ORF">CC78DRAFT_529531</name>
</gene>
<keyword evidence="3" id="KW-1185">Reference proteome</keyword>
<reference evidence="3" key="1">
    <citation type="journal article" date="2020" name="Stud. Mycol.">
        <title>101 Dothideomycetes genomes: A test case for predicting lifestyles and emergence of pathogens.</title>
        <authorList>
            <person name="Haridas S."/>
            <person name="Albert R."/>
            <person name="Binder M."/>
            <person name="Bloem J."/>
            <person name="LaButti K."/>
            <person name="Salamov A."/>
            <person name="Andreopoulos B."/>
            <person name="Baker S."/>
            <person name="Barry K."/>
            <person name="Bills G."/>
            <person name="Bluhm B."/>
            <person name="Cannon C."/>
            <person name="Castanera R."/>
            <person name="Culley D."/>
            <person name="Daum C."/>
            <person name="Ezra D."/>
            <person name="Gonzalez J."/>
            <person name="Henrissat B."/>
            <person name="Kuo A."/>
            <person name="Liang C."/>
            <person name="Lipzen A."/>
            <person name="Lutzoni F."/>
            <person name="Magnuson J."/>
            <person name="Mondo S."/>
            <person name="Nolan M."/>
            <person name="Ohm R."/>
            <person name="Pangilinan J."/>
            <person name="Park H.-J."/>
            <person name="Ramirez L."/>
            <person name="Alfaro M."/>
            <person name="Sun H."/>
            <person name="Tritt A."/>
            <person name="Yoshinaga Y."/>
            <person name="Zwiers L.-H."/>
            <person name="Turgeon B."/>
            <person name="Goodwin S."/>
            <person name="Spatafora J."/>
            <person name="Crous P."/>
            <person name="Grigoriev I."/>
        </authorList>
    </citation>
    <scope>NUCLEOTIDE SEQUENCE [LARGE SCALE GENOMIC DNA]</scope>
    <source>
        <strain evidence="3">CBS 304.66</strain>
    </source>
</reference>
<dbReference type="PANTHER" id="PTHR42791">
    <property type="entry name" value="GNAT FAMILY ACETYLTRANSFERASE"/>
    <property type="match status" value="1"/>
</dbReference>
<protein>
    <submittedName>
        <fullName evidence="2">GNAT family acetyltransferase</fullName>
    </submittedName>
</protein>
<dbReference type="Gene3D" id="3.40.630.30">
    <property type="match status" value="1"/>
</dbReference>
<accession>A0A9P4KGV9</accession>
<dbReference type="SUPFAM" id="SSF55729">
    <property type="entry name" value="Acyl-CoA N-acyltransferases (Nat)"/>
    <property type="match status" value="1"/>
</dbReference>
<dbReference type="PROSITE" id="PS51186">
    <property type="entry name" value="GNAT"/>
    <property type="match status" value="1"/>
</dbReference>